<sequence>MSHDPLRPTQPHPGRRRTDDASELERLKREIALRDDVLSLAAHELRNPLHALALHLALARSTAQAGNAAEAAERIRRAELTLRRYSERVTVLMELLASPGATYPLARQRIDVPALVASLVDSLEQEGRSRGIAVRVVFDEATFGPMRAVDPVAFEQVVDNLLLNAFKHSSASDVTIRLSSGGHAWSVQVEDNGRGIALADQKTVFEKFAVAAHSSRGAGTGLGLWIVTRLVQAMDGEVTLQSAPGTGCVFTVRIPEADDMSTHR</sequence>
<dbReference type="InterPro" id="IPR004358">
    <property type="entry name" value="Sig_transdc_His_kin-like_C"/>
</dbReference>
<evidence type="ECO:0000256" key="4">
    <source>
        <dbReference type="SAM" id="MobiDB-lite"/>
    </source>
</evidence>
<dbReference type="SMART" id="SM00387">
    <property type="entry name" value="HATPase_c"/>
    <property type="match status" value="1"/>
</dbReference>
<dbReference type="EMBL" id="JAJLJH010000002">
    <property type="protein sequence ID" value="MCK9686207.1"/>
    <property type="molecule type" value="Genomic_DNA"/>
</dbReference>
<dbReference type="PANTHER" id="PTHR43547:SF2">
    <property type="entry name" value="HYBRID SIGNAL TRANSDUCTION HISTIDINE KINASE C"/>
    <property type="match status" value="1"/>
</dbReference>
<protein>
    <recommendedName>
        <fullName evidence="2">histidine kinase</fullName>
        <ecNumber evidence="2">2.7.13.3</ecNumber>
    </recommendedName>
</protein>
<keyword evidence="7" id="KW-1185">Reference proteome</keyword>
<dbReference type="InterPro" id="IPR036890">
    <property type="entry name" value="HATPase_C_sf"/>
</dbReference>
<dbReference type="SUPFAM" id="SSF47384">
    <property type="entry name" value="Homodimeric domain of signal transducing histidine kinase"/>
    <property type="match status" value="1"/>
</dbReference>
<dbReference type="Pfam" id="PF02518">
    <property type="entry name" value="HATPase_c"/>
    <property type="match status" value="1"/>
</dbReference>
<comment type="catalytic activity">
    <reaction evidence="1">
        <text>ATP + protein L-histidine = ADP + protein N-phospho-L-histidine.</text>
        <dbReference type="EC" id="2.7.13.3"/>
    </reaction>
</comment>
<dbReference type="GO" id="GO:0000155">
    <property type="term" value="F:phosphorelay sensor kinase activity"/>
    <property type="evidence" value="ECO:0007669"/>
    <property type="project" value="InterPro"/>
</dbReference>
<dbReference type="InterPro" id="IPR036097">
    <property type="entry name" value="HisK_dim/P_sf"/>
</dbReference>
<keyword evidence="6" id="KW-0808">Transferase</keyword>
<dbReference type="Gene3D" id="3.30.565.10">
    <property type="entry name" value="Histidine kinase-like ATPase, C-terminal domain"/>
    <property type="match status" value="1"/>
</dbReference>
<name>A0A9X2BZD5_9BURK</name>
<dbReference type="EC" id="2.7.13.3" evidence="2"/>
<evidence type="ECO:0000313" key="6">
    <source>
        <dbReference type="EMBL" id="MCK9686207.1"/>
    </source>
</evidence>
<dbReference type="SUPFAM" id="SSF55874">
    <property type="entry name" value="ATPase domain of HSP90 chaperone/DNA topoisomerase II/histidine kinase"/>
    <property type="match status" value="1"/>
</dbReference>
<dbReference type="CDD" id="cd00075">
    <property type="entry name" value="HATPase"/>
    <property type="match status" value="1"/>
</dbReference>
<dbReference type="Proteomes" id="UP001139353">
    <property type="component" value="Unassembled WGS sequence"/>
</dbReference>
<dbReference type="InterPro" id="IPR005467">
    <property type="entry name" value="His_kinase_dom"/>
</dbReference>
<feature type="region of interest" description="Disordered" evidence="4">
    <location>
        <begin position="1"/>
        <end position="21"/>
    </location>
</feature>
<keyword evidence="6" id="KW-0418">Kinase</keyword>
<feature type="domain" description="Histidine kinase" evidence="5">
    <location>
        <begin position="40"/>
        <end position="258"/>
    </location>
</feature>
<dbReference type="InterPro" id="IPR003594">
    <property type="entry name" value="HATPase_dom"/>
</dbReference>
<organism evidence="6 7">
    <name type="scientific">Scleromatobacter humisilvae</name>
    <dbReference type="NCBI Taxonomy" id="2897159"/>
    <lineage>
        <taxon>Bacteria</taxon>
        <taxon>Pseudomonadati</taxon>
        <taxon>Pseudomonadota</taxon>
        <taxon>Betaproteobacteria</taxon>
        <taxon>Burkholderiales</taxon>
        <taxon>Sphaerotilaceae</taxon>
        <taxon>Scleromatobacter</taxon>
    </lineage>
</organism>
<dbReference type="AlphaFoldDB" id="A0A9X2BZD5"/>
<dbReference type="PANTHER" id="PTHR43547">
    <property type="entry name" value="TWO-COMPONENT HISTIDINE KINASE"/>
    <property type="match status" value="1"/>
</dbReference>
<dbReference type="PROSITE" id="PS50109">
    <property type="entry name" value="HIS_KIN"/>
    <property type="match status" value="1"/>
</dbReference>
<keyword evidence="3" id="KW-0597">Phosphoprotein</keyword>
<gene>
    <name evidence="6" type="ORF">LPC04_10870</name>
</gene>
<accession>A0A9X2BZD5</accession>
<evidence type="ECO:0000256" key="2">
    <source>
        <dbReference type="ARBA" id="ARBA00012438"/>
    </source>
</evidence>
<dbReference type="PRINTS" id="PR00344">
    <property type="entry name" value="BCTRLSENSOR"/>
</dbReference>
<dbReference type="RefSeq" id="WP_275682237.1">
    <property type="nucleotide sequence ID" value="NZ_JAJLJH010000002.1"/>
</dbReference>
<evidence type="ECO:0000256" key="1">
    <source>
        <dbReference type="ARBA" id="ARBA00000085"/>
    </source>
</evidence>
<reference evidence="6" key="1">
    <citation type="submission" date="2021-11" db="EMBL/GenBank/DDBJ databases">
        <title>BS-T2-15 a new species belonging to the Comamonadaceae family isolated from the soil of a French oak forest.</title>
        <authorList>
            <person name="Mieszkin S."/>
            <person name="Alain K."/>
        </authorList>
    </citation>
    <scope>NUCLEOTIDE SEQUENCE</scope>
    <source>
        <strain evidence="6">BS-T2-15</strain>
    </source>
</reference>
<evidence type="ECO:0000313" key="7">
    <source>
        <dbReference type="Proteomes" id="UP001139353"/>
    </source>
</evidence>
<evidence type="ECO:0000259" key="5">
    <source>
        <dbReference type="PROSITE" id="PS50109"/>
    </source>
</evidence>
<comment type="caution">
    <text evidence="6">The sequence shown here is derived from an EMBL/GenBank/DDBJ whole genome shotgun (WGS) entry which is preliminary data.</text>
</comment>
<dbReference type="Gene3D" id="1.10.287.130">
    <property type="match status" value="1"/>
</dbReference>
<proteinExistence type="predicted"/>
<evidence type="ECO:0000256" key="3">
    <source>
        <dbReference type="ARBA" id="ARBA00022553"/>
    </source>
</evidence>